<dbReference type="Gene3D" id="1.10.10.10">
    <property type="entry name" value="Winged helix-like DNA-binding domain superfamily/Winged helix DNA-binding domain"/>
    <property type="match status" value="1"/>
</dbReference>
<accession>A0ABU1V2G6</accession>
<feature type="domain" description="HTH luxR-type" evidence="3">
    <location>
        <begin position="139"/>
        <end position="207"/>
    </location>
</feature>
<dbReference type="SMART" id="SM00448">
    <property type="entry name" value="REC"/>
    <property type="match status" value="1"/>
</dbReference>
<keyword evidence="2" id="KW-0597">Phosphoprotein</keyword>
<feature type="domain" description="Response regulatory" evidence="4">
    <location>
        <begin position="8"/>
        <end position="123"/>
    </location>
</feature>
<dbReference type="SUPFAM" id="SSF52172">
    <property type="entry name" value="CheY-like"/>
    <property type="match status" value="1"/>
</dbReference>
<dbReference type="Pfam" id="PF00196">
    <property type="entry name" value="GerE"/>
    <property type="match status" value="1"/>
</dbReference>
<organism evidence="5 6">
    <name type="scientific">Cellvibrio fibrivorans</name>
    <dbReference type="NCBI Taxonomy" id="126350"/>
    <lineage>
        <taxon>Bacteria</taxon>
        <taxon>Pseudomonadati</taxon>
        <taxon>Pseudomonadota</taxon>
        <taxon>Gammaproteobacteria</taxon>
        <taxon>Cellvibrionales</taxon>
        <taxon>Cellvibrionaceae</taxon>
        <taxon>Cellvibrio</taxon>
    </lineage>
</organism>
<dbReference type="PROSITE" id="PS00622">
    <property type="entry name" value="HTH_LUXR_1"/>
    <property type="match status" value="1"/>
</dbReference>
<dbReference type="InterPro" id="IPR000792">
    <property type="entry name" value="Tscrpt_reg_LuxR_C"/>
</dbReference>
<dbReference type="PROSITE" id="PS50110">
    <property type="entry name" value="RESPONSE_REGULATORY"/>
    <property type="match status" value="1"/>
</dbReference>
<evidence type="ECO:0000259" key="3">
    <source>
        <dbReference type="PROSITE" id="PS50043"/>
    </source>
</evidence>
<dbReference type="PRINTS" id="PR00038">
    <property type="entry name" value="HTHLUXR"/>
</dbReference>
<dbReference type="Gene3D" id="3.40.50.2300">
    <property type="match status" value="1"/>
</dbReference>
<keyword evidence="1" id="KW-0238">DNA-binding</keyword>
<proteinExistence type="predicted"/>
<dbReference type="InterPro" id="IPR036388">
    <property type="entry name" value="WH-like_DNA-bd_sf"/>
</dbReference>
<dbReference type="InterPro" id="IPR001789">
    <property type="entry name" value="Sig_transdc_resp-reg_receiver"/>
</dbReference>
<evidence type="ECO:0000259" key="4">
    <source>
        <dbReference type="PROSITE" id="PS50110"/>
    </source>
</evidence>
<dbReference type="InterPro" id="IPR039420">
    <property type="entry name" value="WalR-like"/>
</dbReference>
<sequence>MTRTAIATAYLIDDDSITLELMSGIVESTGVEPVCFSSAEAFLDAYSPRPCECVITDMRMPGVSGLQLHKVLQQRYAVPPPLIIVTGYAEVSAAVEAMKQGAFDFVEKPINGHQFLEKLQAALSLSRQLHQQRLHLATREARIALLTPKEQEVLQAVLDGLPSKDIAGKLNLSVRTVENHRARIMEKLRVNSAMELMRDFMMPVASR</sequence>
<dbReference type="PANTHER" id="PTHR43214">
    <property type="entry name" value="TWO-COMPONENT RESPONSE REGULATOR"/>
    <property type="match status" value="1"/>
</dbReference>
<gene>
    <name evidence="5" type="ORF">J2X05_003630</name>
</gene>
<dbReference type="EMBL" id="JAVDVX010000007">
    <property type="protein sequence ID" value="MDR7091595.1"/>
    <property type="molecule type" value="Genomic_DNA"/>
</dbReference>
<name>A0ABU1V2G6_9GAMM</name>
<dbReference type="InterPro" id="IPR011006">
    <property type="entry name" value="CheY-like_superfamily"/>
</dbReference>
<evidence type="ECO:0000256" key="1">
    <source>
        <dbReference type="ARBA" id="ARBA00023125"/>
    </source>
</evidence>
<feature type="modified residue" description="4-aspartylphosphate" evidence="2">
    <location>
        <position position="57"/>
    </location>
</feature>
<dbReference type="CDD" id="cd06170">
    <property type="entry name" value="LuxR_C_like"/>
    <property type="match status" value="1"/>
</dbReference>
<dbReference type="RefSeq" id="WP_310075050.1">
    <property type="nucleotide sequence ID" value="NZ_JAVDVX010000007.1"/>
</dbReference>
<keyword evidence="6" id="KW-1185">Reference proteome</keyword>
<protein>
    <submittedName>
        <fullName evidence="5">FixJ family two-component response regulator</fullName>
    </submittedName>
</protein>
<dbReference type="SMART" id="SM00421">
    <property type="entry name" value="HTH_LUXR"/>
    <property type="match status" value="1"/>
</dbReference>
<evidence type="ECO:0000313" key="5">
    <source>
        <dbReference type="EMBL" id="MDR7091595.1"/>
    </source>
</evidence>
<dbReference type="Proteomes" id="UP001253595">
    <property type="component" value="Unassembled WGS sequence"/>
</dbReference>
<dbReference type="PANTHER" id="PTHR43214:SF44">
    <property type="entry name" value="TWO-COMPONENT RESPONSE REGULATOR"/>
    <property type="match status" value="1"/>
</dbReference>
<comment type="caution">
    <text evidence="5">The sequence shown here is derived from an EMBL/GenBank/DDBJ whole genome shotgun (WGS) entry which is preliminary data.</text>
</comment>
<evidence type="ECO:0000313" key="6">
    <source>
        <dbReference type="Proteomes" id="UP001253595"/>
    </source>
</evidence>
<evidence type="ECO:0000256" key="2">
    <source>
        <dbReference type="PROSITE-ProRule" id="PRU00169"/>
    </source>
</evidence>
<dbReference type="Pfam" id="PF00072">
    <property type="entry name" value="Response_reg"/>
    <property type="match status" value="1"/>
</dbReference>
<dbReference type="PROSITE" id="PS50043">
    <property type="entry name" value="HTH_LUXR_2"/>
    <property type="match status" value="1"/>
</dbReference>
<reference evidence="5 6" key="1">
    <citation type="submission" date="2023-07" db="EMBL/GenBank/DDBJ databases">
        <title>Sorghum-associated microbial communities from plants grown in Nebraska, USA.</title>
        <authorList>
            <person name="Schachtman D."/>
        </authorList>
    </citation>
    <scope>NUCLEOTIDE SEQUENCE [LARGE SCALE GENOMIC DNA]</scope>
    <source>
        <strain evidence="5 6">BE190</strain>
    </source>
</reference>